<protein>
    <submittedName>
        <fullName evidence="1">Uncharacterized protein</fullName>
    </submittedName>
</protein>
<keyword evidence="2" id="KW-1185">Reference proteome</keyword>
<evidence type="ECO:0000313" key="1">
    <source>
        <dbReference type="EMBL" id="SJK84810.1"/>
    </source>
</evidence>
<reference evidence="2" key="1">
    <citation type="submission" date="2016-06" db="EMBL/GenBank/DDBJ databases">
        <authorList>
            <person name="Toshchakov V.S."/>
        </authorList>
    </citation>
    <scope>NUCLEOTIDE SEQUENCE [LARGE SCALE GENOMIC DNA]</scope>
    <source>
        <strain>PM4 (JCM 30641</strain>
        <strain evidence="2">\VKM B-2940)</strain>
    </source>
</reference>
<dbReference type="KEGG" id="cdiv:CPM_0968"/>
<gene>
    <name evidence="1" type="ORF">CPM_0968</name>
</gene>
<sequence>MPLYSRIQVYRFLSNEKYPKKVIENLIFAYYNKQKIRILIITVSNFLI</sequence>
<dbReference type="EMBL" id="LT719092">
    <property type="protein sequence ID" value="SJK84810.1"/>
    <property type="molecule type" value="Genomic_DNA"/>
</dbReference>
<evidence type="ECO:0000313" key="2">
    <source>
        <dbReference type="Proteomes" id="UP000187822"/>
    </source>
</evidence>
<organism evidence="1 2">
    <name type="scientific">Cuniculiplasma divulgatum</name>
    <dbReference type="NCBI Taxonomy" id="1673428"/>
    <lineage>
        <taxon>Archaea</taxon>
        <taxon>Methanobacteriati</taxon>
        <taxon>Thermoplasmatota</taxon>
        <taxon>Thermoplasmata</taxon>
        <taxon>Thermoplasmatales</taxon>
        <taxon>Cuniculiplasmataceae</taxon>
        <taxon>Cuniculiplasma</taxon>
    </lineage>
</organism>
<name>A0A1R4A770_9ARCH</name>
<accession>A0A1R4A770</accession>
<dbReference type="Proteomes" id="UP000187822">
    <property type="component" value="Chromosome I"/>
</dbReference>
<dbReference type="AlphaFoldDB" id="A0A1R4A770"/>
<proteinExistence type="predicted"/>